<keyword evidence="1" id="KW-0732">Signal</keyword>
<feature type="chain" id="PRO_5012780206" description="LPP20 lipoprotein" evidence="1">
    <location>
        <begin position="24"/>
        <end position="392"/>
    </location>
</feature>
<accession>A0A1Y6FXZ8</accession>
<proteinExistence type="predicted"/>
<protein>
    <recommendedName>
        <fullName evidence="4">LPP20 lipoprotein</fullName>
    </recommendedName>
</protein>
<dbReference type="AlphaFoldDB" id="A0A1Y6FXZ8"/>
<evidence type="ECO:0000313" key="2">
    <source>
        <dbReference type="EMBL" id="SMQ80510.1"/>
    </source>
</evidence>
<dbReference type="PROSITE" id="PS51257">
    <property type="entry name" value="PROKAR_LIPOPROTEIN"/>
    <property type="match status" value="1"/>
</dbReference>
<sequence>MKFLNPIIASVLVAFLAGCSSQAALVSMPNLPAPESDKTTFKVSRSNSAELENNVVQSRAYPIPIGSSVVISVPDVYNQYRANPQRTDSEYRSLGYFNIAEQQIEKELLRAGFQVKDRSKFEAILRDLRDQSACNINSWRECREIDPQASKILEQLEEQMKKGDISVSDYSKRIKEVQAEFKVGSAGSSREAGAQELTDISEVIRAASASDIQADYILQINEFVTDDVKTENINLMQVDEVRAFMSKHPALRPAINEKQWFQCETLVAALNAKLINVKTGDVVWIGNHSASEFHGADSQLELALEYRRYVANLREIQQAVNYQNQPHVREYRVDNPPLPQARFTTELVGPMNVGGASCDAEERTATQQDQIRNVLARNVAQELIATIRTGDW</sequence>
<reference evidence="3" key="1">
    <citation type="submission" date="2017-04" db="EMBL/GenBank/DDBJ databases">
        <authorList>
            <person name="Varghese N."/>
            <person name="Submissions S."/>
        </authorList>
    </citation>
    <scope>NUCLEOTIDE SEQUENCE [LARGE SCALE GENOMIC DNA]</scope>
</reference>
<gene>
    <name evidence="2" type="ORF">SAMN06297229_2266</name>
</gene>
<evidence type="ECO:0000256" key="1">
    <source>
        <dbReference type="SAM" id="SignalP"/>
    </source>
</evidence>
<keyword evidence="3" id="KW-1185">Reference proteome</keyword>
<dbReference type="EMBL" id="FXWH01000003">
    <property type="protein sequence ID" value="SMQ80510.1"/>
    <property type="molecule type" value="Genomic_DNA"/>
</dbReference>
<dbReference type="Proteomes" id="UP000194450">
    <property type="component" value="Unassembled WGS sequence"/>
</dbReference>
<organism evidence="2 3">
    <name type="scientific">Pseudidiomarina planktonica</name>
    <dbReference type="NCBI Taxonomy" id="1323738"/>
    <lineage>
        <taxon>Bacteria</taxon>
        <taxon>Pseudomonadati</taxon>
        <taxon>Pseudomonadota</taxon>
        <taxon>Gammaproteobacteria</taxon>
        <taxon>Alteromonadales</taxon>
        <taxon>Idiomarinaceae</taxon>
        <taxon>Pseudidiomarina</taxon>
    </lineage>
</organism>
<feature type="signal peptide" evidence="1">
    <location>
        <begin position="1"/>
        <end position="23"/>
    </location>
</feature>
<evidence type="ECO:0008006" key="4">
    <source>
        <dbReference type="Google" id="ProtNLM"/>
    </source>
</evidence>
<name>A0A1Y6FXZ8_9GAMM</name>
<evidence type="ECO:0000313" key="3">
    <source>
        <dbReference type="Proteomes" id="UP000194450"/>
    </source>
</evidence>